<dbReference type="SUPFAM" id="SSF53474">
    <property type="entry name" value="alpha/beta-Hydrolases"/>
    <property type="match status" value="1"/>
</dbReference>
<dbReference type="Gene3D" id="2.140.10.30">
    <property type="entry name" value="Dipeptidylpeptidase IV, N-terminal domain"/>
    <property type="match status" value="1"/>
</dbReference>
<name>A0A9X2FJ82_9BACT</name>
<evidence type="ECO:0000259" key="2">
    <source>
        <dbReference type="Pfam" id="PF00930"/>
    </source>
</evidence>
<evidence type="ECO:0000259" key="1">
    <source>
        <dbReference type="Pfam" id="PF00326"/>
    </source>
</evidence>
<reference evidence="3" key="1">
    <citation type="submission" date="2022-06" db="EMBL/GenBank/DDBJ databases">
        <title>Aeoliella straminimaris, a novel planctomycete from sediments.</title>
        <authorList>
            <person name="Vitorino I.R."/>
            <person name="Lage O.M."/>
        </authorList>
    </citation>
    <scope>NUCLEOTIDE SEQUENCE</scope>
    <source>
        <strain evidence="3">ICT_H6.2</strain>
    </source>
</reference>
<dbReference type="GO" id="GO:0006508">
    <property type="term" value="P:proteolysis"/>
    <property type="evidence" value="ECO:0007669"/>
    <property type="project" value="InterPro"/>
</dbReference>
<dbReference type="AlphaFoldDB" id="A0A9X2FJ82"/>
<organism evidence="3 4">
    <name type="scientific">Aeoliella straminimaris</name>
    <dbReference type="NCBI Taxonomy" id="2954799"/>
    <lineage>
        <taxon>Bacteria</taxon>
        <taxon>Pseudomonadati</taxon>
        <taxon>Planctomycetota</taxon>
        <taxon>Planctomycetia</taxon>
        <taxon>Pirellulales</taxon>
        <taxon>Lacipirellulaceae</taxon>
        <taxon>Aeoliella</taxon>
    </lineage>
</organism>
<dbReference type="PANTHER" id="PTHR11731:SF193">
    <property type="entry name" value="DIPEPTIDYL PEPTIDASE 9"/>
    <property type="match status" value="1"/>
</dbReference>
<dbReference type="InterPro" id="IPR050278">
    <property type="entry name" value="Serine_Prot_S9B/DPPIV"/>
</dbReference>
<dbReference type="InterPro" id="IPR002469">
    <property type="entry name" value="Peptidase_S9B_N"/>
</dbReference>
<dbReference type="InterPro" id="IPR001375">
    <property type="entry name" value="Peptidase_S9_cat"/>
</dbReference>
<dbReference type="Pfam" id="PF00930">
    <property type="entry name" value="DPPIV_N"/>
    <property type="match status" value="1"/>
</dbReference>
<dbReference type="RefSeq" id="WP_252854942.1">
    <property type="nucleotide sequence ID" value="NZ_JAMXLR010000077.1"/>
</dbReference>
<comment type="caution">
    <text evidence="3">The sequence shown here is derived from an EMBL/GenBank/DDBJ whole genome shotgun (WGS) entry which is preliminary data.</text>
</comment>
<dbReference type="InterPro" id="IPR029058">
    <property type="entry name" value="AB_hydrolase_fold"/>
</dbReference>
<protein>
    <submittedName>
        <fullName evidence="3">S9 family peptidase</fullName>
    </submittedName>
</protein>
<sequence length="719" mass="80034">MSLADERLQDNFLKEHAQSRRYSLGNPTSIKVTPDGQAVLFLRSGPTSKEHDLYEYDIATGKERKILTAEQLLGGAEEELTAEEKARRERMRMTARGIVGYSLSHDGTQILVPLSGSLYLVDRVTGEHRELASEAGYPIDARFSPDGKKLAVVREGDLFVMDVATGEETKLTSGSSETLTFGAAEFVAQEEMDRMHGYWWSPDSQHLAYQETDTSDVEEWFIADPANPDKKPDAWRYPRPGKPNAKVRLGIIAATGGETTWVDWDREAFPYLANVTWEEKSPLTIVVQDRRQTVEQLRTVDPADGSTEKLLEETDEAWINLDGHLPEWLPEGDGFLWSTEKSGVWQLLRYDRDGKLVAELTTPELNYRGLVGIDKTSGTALIAAGEEPTERHLYRIALTADGPAPEKLTTAGGVHGGVLGSKSGVYVTFGQTLEGSLSYRVLSAEGEALGKLDSVALTPPFKPNVELVKLDSDPEMWASIVRPRGDWLAKHKQLPVLVSVYGGPHSQVVTADGYRYLIQQWMADQGFIVASIDGRGTPARGRDWERAIKHDLIKVPLADQVQGLQALGERFEEMDLSRVGIFGWSFGGYFSAMAVMQRPDVYHVGIAGAPVIDWHDYDTHYTERYMGLPEDNAEGYDAASVLTYAPQLDRPLLLIHGTADDNVYFLHSTKLVDRLLHEGRQVDFLPLPGSTHMVADPDLSAILNLRQIDYFIQHLHESE</sequence>
<dbReference type="PANTHER" id="PTHR11731">
    <property type="entry name" value="PROTEASE FAMILY S9B,C DIPEPTIDYL-PEPTIDASE IV-RELATED"/>
    <property type="match status" value="1"/>
</dbReference>
<feature type="domain" description="Peptidase S9 prolyl oligopeptidase catalytic" evidence="1">
    <location>
        <begin position="518"/>
        <end position="715"/>
    </location>
</feature>
<dbReference type="SUPFAM" id="SSF82171">
    <property type="entry name" value="DPP6 N-terminal domain-like"/>
    <property type="match status" value="1"/>
</dbReference>
<dbReference type="EMBL" id="JAMXLR010000077">
    <property type="protein sequence ID" value="MCO6046831.1"/>
    <property type="molecule type" value="Genomic_DNA"/>
</dbReference>
<accession>A0A9X2FJ82</accession>
<feature type="domain" description="Dipeptidylpeptidase IV N-terminal" evidence="2">
    <location>
        <begin position="112"/>
        <end position="426"/>
    </location>
</feature>
<evidence type="ECO:0000313" key="3">
    <source>
        <dbReference type="EMBL" id="MCO6046831.1"/>
    </source>
</evidence>
<keyword evidence="4" id="KW-1185">Reference proteome</keyword>
<dbReference type="Gene3D" id="3.40.50.1820">
    <property type="entry name" value="alpha/beta hydrolase"/>
    <property type="match status" value="1"/>
</dbReference>
<dbReference type="Pfam" id="PF00326">
    <property type="entry name" value="Peptidase_S9"/>
    <property type="match status" value="1"/>
</dbReference>
<dbReference type="Proteomes" id="UP001155241">
    <property type="component" value="Unassembled WGS sequence"/>
</dbReference>
<proteinExistence type="predicted"/>
<dbReference type="GO" id="GO:0008239">
    <property type="term" value="F:dipeptidyl-peptidase activity"/>
    <property type="evidence" value="ECO:0007669"/>
    <property type="project" value="TreeGrafter"/>
</dbReference>
<gene>
    <name evidence="3" type="ORF">NG895_23275</name>
</gene>
<evidence type="ECO:0000313" key="4">
    <source>
        <dbReference type="Proteomes" id="UP001155241"/>
    </source>
</evidence>
<dbReference type="GO" id="GO:0008236">
    <property type="term" value="F:serine-type peptidase activity"/>
    <property type="evidence" value="ECO:0007669"/>
    <property type="project" value="InterPro"/>
</dbReference>